<evidence type="ECO:0000256" key="5">
    <source>
        <dbReference type="ARBA" id="ARBA00023277"/>
    </source>
</evidence>
<keyword evidence="5" id="KW-0119">Carbohydrate metabolism</keyword>
<dbReference type="EC" id="2.4.1.18" evidence="3"/>
<feature type="domain" description="Glycosyl hydrolase family 13 catalytic" evidence="7">
    <location>
        <begin position="319"/>
        <end position="731"/>
    </location>
</feature>
<dbReference type="SUPFAM" id="SSF81296">
    <property type="entry name" value="E set domains"/>
    <property type="match status" value="1"/>
</dbReference>
<dbReference type="GO" id="GO:0043169">
    <property type="term" value="F:cation binding"/>
    <property type="evidence" value="ECO:0007669"/>
    <property type="project" value="InterPro"/>
</dbReference>
<comment type="caution">
    <text evidence="8">The sequence shown here is derived from an EMBL/GenBank/DDBJ whole genome shotgun (WGS) entry which is preliminary data.</text>
</comment>
<evidence type="ECO:0000313" key="8">
    <source>
        <dbReference type="EMBL" id="MQX37560.1"/>
    </source>
</evidence>
<keyword evidence="9" id="KW-1185">Reference proteome</keyword>
<dbReference type="Pfam" id="PF00128">
    <property type="entry name" value="Alpha-amylase"/>
    <property type="match status" value="1"/>
</dbReference>
<evidence type="ECO:0000256" key="1">
    <source>
        <dbReference type="ARBA" id="ARBA00000826"/>
    </source>
</evidence>
<evidence type="ECO:0000313" key="9">
    <source>
        <dbReference type="Proteomes" id="UP000434582"/>
    </source>
</evidence>
<dbReference type="PANTHER" id="PTHR43651">
    <property type="entry name" value="1,4-ALPHA-GLUCAN-BRANCHING ENZYME"/>
    <property type="match status" value="1"/>
</dbReference>
<dbReference type="PIRSF" id="PIRSF000463">
    <property type="entry name" value="GlgB"/>
    <property type="match status" value="1"/>
</dbReference>
<feature type="active site" description="Nucleophile" evidence="6">
    <location>
        <position position="508"/>
    </location>
</feature>
<dbReference type="InterPro" id="IPR013780">
    <property type="entry name" value="Glyco_hydro_b"/>
</dbReference>
<dbReference type="Gene3D" id="2.60.40.1180">
    <property type="entry name" value="Golgi alpha-mannosidase II"/>
    <property type="match status" value="1"/>
</dbReference>
<dbReference type="Pfam" id="PF02806">
    <property type="entry name" value="Alpha-amylase_C"/>
    <property type="match status" value="1"/>
</dbReference>
<dbReference type="InterPro" id="IPR006047">
    <property type="entry name" value="GH13_cat_dom"/>
</dbReference>
<dbReference type="SUPFAM" id="SSF51445">
    <property type="entry name" value="(Trans)glycosidases"/>
    <property type="match status" value="1"/>
</dbReference>
<dbReference type="SMART" id="SM00642">
    <property type="entry name" value="Aamy"/>
    <property type="match status" value="1"/>
</dbReference>
<dbReference type="InterPro" id="IPR037439">
    <property type="entry name" value="Branching_enzy"/>
</dbReference>
<evidence type="ECO:0000256" key="6">
    <source>
        <dbReference type="PIRSR" id="PIRSR000463-1"/>
    </source>
</evidence>
<comment type="similarity">
    <text evidence="2">Belongs to the glycosyl hydrolase 13 family. GlgB subfamily.</text>
</comment>
<evidence type="ECO:0000256" key="4">
    <source>
        <dbReference type="ARBA" id="ARBA00022679"/>
    </source>
</evidence>
<evidence type="ECO:0000256" key="2">
    <source>
        <dbReference type="ARBA" id="ARBA00009000"/>
    </source>
</evidence>
<name>A0A7X1ZHY1_9PROT</name>
<reference evidence="8 9" key="1">
    <citation type="submission" date="2019-10" db="EMBL/GenBank/DDBJ databases">
        <title>Draft whole-genome sequence of the purple nonsulfur photosynthetic bacterium Roseospira navarrensis DSM 15114.</title>
        <authorList>
            <person name="Kyndt J.A."/>
            <person name="Meyer T.E."/>
        </authorList>
    </citation>
    <scope>NUCLEOTIDE SEQUENCE [LARGE SCALE GENOMIC DNA]</scope>
    <source>
        <strain evidence="8 9">DSM 15114</strain>
    </source>
</reference>
<gene>
    <name evidence="8" type="ORF">GHC57_13635</name>
</gene>
<dbReference type="RefSeq" id="WP_153345166.1">
    <property type="nucleotide sequence ID" value="NZ_WIVE01000047.1"/>
</dbReference>
<dbReference type="GO" id="GO:0005978">
    <property type="term" value="P:glycogen biosynthetic process"/>
    <property type="evidence" value="ECO:0007669"/>
    <property type="project" value="InterPro"/>
</dbReference>
<evidence type="ECO:0000259" key="7">
    <source>
        <dbReference type="SMART" id="SM00642"/>
    </source>
</evidence>
<dbReference type="InterPro" id="IPR017853">
    <property type="entry name" value="GH"/>
</dbReference>
<dbReference type="Gene3D" id="2.60.40.10">
    <property type="entry name" value="Immunoglobulins"/>
    <property type="match status" value="1"/>
</dbReference>
<dbReference type="Proteomes" id="UP000434582">
    <property type="component" value="Unassembled WGS sequence"/>
</dbReference>
<dbReference type="SUPFAM" id="SSF51011">
    <property type="entry name" value="Glycosyl hydrolase domain"/>
    <property type="match status" value="1"/>
</dbReference>
<dbReference type="EMBL" id="WIVE01000047">
    <property type="protein sequence ID" value="MQX37560.1"/>
    <property type="molecule type" value="Genomic_DNA"/>
</dbReference>
<dbReference type="InterPro" id="IPR014756">
    <property type="entry name" value="Ig_E-set"/>
</dbReference>
<organism evidence="8 9">
    <name type="scientific">Roseospira navarrensis</name>
    <dbReference type="NCBI Taxonomy" id="140058"/>
    <lineage>
        <taxon>Bacteria</taxon>
        <taxon>Pseudomonadati</taxon>
        <taxon>Pseudomonadota</taxon>
        <taxon>Alphaproteobacteria</taxon>
        <taxon>Rhodospirillales</taxon>
        <taxon>Rhodospirillaceae</taxon>
        <taxon>Roseospira</taxon>
    </lineage>
</organism>
<dbReference type="GO" id="GO:0003844">
    <property type="term" value="F:1,4-alpha-glucan branching enzyme activity"/>
    <property type="evidence" value="ECO:0007669"/>
    <property type="project" value="UniProtKB-EC"/>
</dbReference>
<dbReference type="CDD" id="cd11325">
    <property type="entry name" value="AmyAc_GTHase"/>
    <property type="match status" value="1"/>
</dbReference>
<dbReference type="InterPro" id="IPR013783">
    <property type="entry name" value="Ig-like_fold"/>
</dbReference>
<keyword evidence="4" id="KW-0808">Transferase</keyword>
<protein>
    <recommendedName>
        <fullName evidence="3">1,4-alpha-glucan branching enzyme</fullName>
        <ecNumber evidence="3">2.4.1.18</ecNumber>
    </recommendedName>
</protein>
<dbReference type="OrthoDB" id="9800174at2"/>
<proteinExistence type="inferred from homology"/>
<dbReference type="Gene3D" id="3.20.20.80">
    <property type="entry name" value="Glycosidases"/>
    <property type="match status" value="1"/>
</dbReference>
<dbReference type="PANTHER" id="PTHR43651:SF11">
    <property type="entry name" value="MALTO-OLIGOSYLTREHALOSE TREHALOHYDROLASE"/>
    <property type="match status" value="1"/>
</dbReference>
<sequence length="836" mass="92539">MAKLPVHFEVRTGLRPDEITGDDRRFLFSAMRLMGSWDVFGQYNDGTWVPAVMERVIADDGCEAWRTTVALDEAGIGRTFRWTVRADTTDGRQDIEALPTEVRDHKSEARHRTFTLWRAGQTEVYHLTAMRRMGANKVYHKGPDAPPGIRFACWAPNARCVEVVRGHADSGYIHNDGRGIVGRPYRMARDCDGVWTTDPLIEPDLADFAAWDHVPYMFRVTRKDGSVRYRTDLFSRCQIGRGNKDPEEPASGWDGTRDDVDGTLACSVVVDPEQITGEFDEGVWPETDWTTPSAFWADEFTDGKPVPTRVEDLVIYELHVAALGFGRIDPRTGEPDPGTLADAIALLDYLEDLGVNCIELLPMNEYEGNAAWGYGSSHFLAIEFSGGGRDQMKYFVRACHRRGIAVLLDVVYNHYIHEAGRAQWMYDSPDDIDNIWYWYEGRPEQYVDYQRAALQGAGERPASGHGGYIDNLSTGYAPRFYEEIVRQLFISSAAMLMTEFHIDGFRVDQTTSIHAYAVRHANGAPADDARAFGVKFLREWCRTLKLIKPSVILTAEDHSGWSRVTEPVETGGLGFDAAWYADFYHHLIGDGTNDPTKARLLWTAGRGGNGPVAMTTFASALSAAAHASVVYHESHDEAGNGENTARTIVTAVNLAPLVGETRRWAEARCRVVAALSLLSPGTPMFFMGGEVGAAQPYRYNDFLWHREDLEGLRAGDGARLFAFYQAAIGLRRGSAALRSRAIDIVHVHDANRVIAVRRWDAGEQCLVLASLNARPFEAGYTVHSEGLPDGDWHEVLNSDALQFGGCGVTNAGPVTATGGALSPVLPRCGVVALRHG</sequence>
<dbReference type="InterPro" id="IPR006048">
    <property type="entry name" value="A-amylase/branching_C"/>
</dbReference>
<comment type="catalytic activity">
    <reaction evidence="1">
        <text>Transfers a segment of a (1-&gt;4)-alpha-D-glucan chain to a primary hydroxy group in a similar glucan chain.</text>
        <dbReference type="EC" id="2.4.1.18"/>
    </reaction>
</comment>
<evidence type="ECO:0000256" key="3">
    <source>
        <dbReference type="ARBA" id="ARBA00012541"/>
    </source>
</evidence>
<accession>A0A7X1ZHY1</accession>
<dbReference type="AlphaFoldDB" id="A0A7X1ZHY1"/>
<feature type="active site" description="Proton donor" evidence="6">
    <location>
        <position position="556"/>
    </location>
</feature>